<dbReference type="InterPro" id="IPR001296">
    <property type="entry name" value="Glyco_trans_1"/>
</dbReference>
<dbReference type="EMBL" id="WNUI01000035">
    <property type="protein sequence ID" value="MDZ4909723.1"/>
    <property type="molecule type" value="Genomic_DNA"/>
</dbReference>
<dbReference type="Pfam" id="PF00534">
    <property type="entry name" value="Glycos_transf_1"/>
    <property type="match status" value="1"/>
</dbReference>
<accession>A0AAW9HZE7</accession>
<dbReference type="Pfam" id="PF13439">
    <property type="entry name" value="Glyco_transf_4"/>
    <property type="match status" value="1"/>
</dbReference>
<gene>
    <name evidence="3" type="ORF">GNF68_11690</name>
</gene>
<dbReference type="InterPro" id="IPR028098">
    <property type="entry name" value="Glyco_trans_4-like_N"/>
</dbReference>
<dbReference type="Gene3D" id="3.40.50.2000">
    <property type="entry name" value="Glycogen Phosphorylase B"/>
    <property type="match status" value="2"/>
</dbReference>
<proteinExistence type="predicted"/>
<dbReference type="Proteomes" id="UP001288778">
    <property type="component" value="Unassembled WGS sequence"/>
</dbReference>
<dbReference type="GO" id="GO:0016757">
    <property type="term" value="F:glycosyltransferase activity"/>
    <property type="evidence" value="ECO:0007669"/>
    <property type="project" value="InterPro"/>
</dbReference>
<dbReference type="AlphaFoldDB" id="A0AAW9HZE7"/>
<sequence length="371" mass="42742">MKIKVLQYTGAMNRGGAETLLMNLYRNINRDKFEFNFISHSKEKSDYDDEIIKLGGKIIYIDKPSIKDLKKFSRDFNNVIKKYGPYDVIHTHVQLFNGFVLKEAAKNNIKIRVSHAHLNGDYSKSSFSRKIYEVYSKYLINKNSTYKISCSYPSGEYLYNGDDFLLLNNAVDVKQFEFDNKCDALKKELKISSCEKIITHIGTFKEAKNHDFIVDVFKRINEKDKSYKLILVGRGQLEDKIKQKVIDNRLDEYVHFLGVREDIPLILQSTDVFFMPSILEGLPVVLVEAQAAGVKCVISDQIPNQCDMGLGLVKSLSLEKDSIEEWAEEVMNIPHDYLTFEKRKNALLSNGFDLSRNIEVISEIYENKVGH</sequence>
<name>A0AAW9HZE7_CLOPF</name>
<evidence type="ECO:0000259" key="2">
    <source>
        <dbReference type="Pfam" id="PF13439"/>
    </source>
</evidence>
<dbReference type="PANTHER" id="PTHR45947">
    <property type="entry name" value="SULFOQUINOVOSYL TRANSFERASE SQD2"/>
    <property type="match status" value="1"/>
</dbReference>
<feature type="domain" description="Glycosyl transferase family 1" evidence="1">
    <location>
        <begin position="185"/>
        <end position="344"/>
    </location>
</feature>
<dbReference type="RefSeq" id="WP_322395453.1">
    <property type="nucleotide sequence ID" value="NZ_WNUI01000035.1"/>
</dbReference>
<dbReference type="SUPFAM" id="SSF53756">
    <property type="entry name" value="UDP-Glycosyltransferase/glycogen phosphorylase"/>
    <property type="match status" value="1"/>
</dbReference>
<protein>
    <submittedName>
        <fullName evidence="3">Glycosyltransferase</fullName>
    </submittedName>
</protein>
<dbReference type="PANTHER" id="PTHR45947:SF3">
    <property type="entry name" value="SULFOQUINOVOSYL TRANSFERASE SQD2"/>
    <property type="match status" value="1"/>
</dbReference>
<reference evidence="3" key="1">
    <citation type="submission" date="2019-11" db="EMBL/GenBank/DDBJ databases">
        <title>Characterization of Clostridium perfringens isolates from swine manure treated agricultural soils.</title>
        <authorList>
            <person name="Wushke S.T."/>
        </authorList>
    </citation>
    <scope>NUCLEOTIDE SEQUENCE</scope>
    <source>
        <strain evidence="3">X94</strain>
    </source>
</reference>
<comment type="caution">
    <text evidence="3">The sequence shown here is derived from an EMBL/GenBank/DDBJ whole genome shotgun (WGS) entry which is preliminary data.</text>
</comment>
<evidence type="ECO:0000313" key="3">
    <source>
        <dbReference type="EMBL" id="MDZ4909723.1"/>
    </source>
</evidence>
<evidence type="ECO:0000313" key="4">
    <source>
        <dbReference type="Proteomes" id="UP001288778"/>
    </source>
</evidence>
<evidence type="ECO:0000259" key="1">
    <source>
        <dbReference type="Pfam" id="PF00534"/>
    </source>
</evidence>
<dbReference type="InterPro" id="IPR050194">
    <property type="entry name" value="Glycosyltransferase_grp1"/>
</dbReference>
<organism evidence="3 4">
    <name type="scientific">Clostridium perfringens</name>
    <dbReference type="NCBI Taxonomy" id="1502"/>
    <lineage>
        <taxon>Bacteria</taxon>
        <taxon>Bacillati</taxon>
        <taxon>Bacillota</taxon>
        <taxon>Clostridia</taxon>
        <taxon>Eubacteriales</taxon>
        <taxon>Clostridiaceae</taxon>
        <taxon>Clostridium</taxon>
    </lineage>
</organism>
<feature type="domain" description="Glycosyltransferase subfamily 4-like N-terminal" evidence="2">
    <location>
        <begin position="15"/>
        <end position="139"/>
    </location>
</feature>